<evidence type="ECO:0000256" key="3">
    <source>
        <dbReference type="ARBA" id="ARBA00023163"/>
    </source>
</evidence>
<reference evidence="7" key="1">
    <citation type="submission" date="2016-10" db="EMBL/GenBank/DDBJ databases">
        <authorList>
            <person name="Varghese N."/>
            <person name="Submissions S."/>
        </authorList>
    </citation>
    <scope>NUCLEOTIDE SEQUENCE [LARGE SCALE GENOMIC DNA]</scope>
    <source>
        <strain evidence="7">CGMCC 1.10784</strain>
    </source>
</reference>
<keyword evidence="1" id="KW-0805">Transcription regulation</keyword>
<keyword evidence="7" id="KW-1185">Reference proteome</keyword>
<dbReference type="Pfam" id="PF00440">
    <property type="entry name" value="TetR_N"/>
    <property type="match status" value="1"/>
</dbReference>
<evidence type="ECO:0000313" key="7">
    <source>
        <dbReference type="Proteomes" id="UP000198855"/>
    </source>
</evidence>
<dbReference type="PANTHER" id="PTHR30055">
    <property type="entry name" value="HTH-TYPE TRANSCRIPTIONAL REGULATOR RUTR"/>
    <property type="match status" value="1"/>
</dbReference>
<dbReference type="PRINTS" id="PR00455">
    <property type="entry name" value="HTHTETR"/>
</dbReference>
<dbReference type="GO" id="GO:0003700">
    <property type="term" value="F:DNA-binding transcription factor activity"/>
    <property type="evidence" value="ECO:0007669"/>
    <property type="project" value="TreeGrafter"/>
</dbReference>
<evidence type="ECO:0000256" key="1">
    <source>
        <dbReference type="ARBA" id="ARBA00023015"/>
    </source>
</evidence>
<dbReference type="OrthoDB" id="2356263at2"/>
<dbReference type="RefSeq" id="WP_091188503.1">
    <property type="nucleotide sequence ID" value="NZ_FOMT01000004.1"/>
</dbReference>
<dbReference type="EMBL" id="FOMT01000004">
    <property type="protein sequence ID" value="SFE85588.1"/>
    <property type="molecule type" value="Genomic_DNA"/>
</dbReference>
<organism evidence="6 7">
    <name type="scientific">Paenibacillus catalpae</name>
    <dbReference type="NCBI Taxonomy" id="1045775"/>
    <lineage>
        <taxon>Bacteria</taxon>
        <taxon>Bacillati</taxon>
        <taxon>Bacillota</taxon>
        <taxon>Bacilli</taxon>
        <taxon>Bacillales</taxon>
        <taxon>Paenibacillaceae</taxon>
        <taxon>Paenibacillus</taxon>
    </lineage>
</organism>
<dbReference type="PANTHER" id="PTHR30055:SF234">
    <property type="entry name" value="HTH-TYPE TRANSCRIPTIONAL REGULATOR BETI"/>
    <property type="match status" value="1"/>
</dbReference>
<dbReference type="GO" id="GO:0000976">
    <property type="term" value="F:transcription cis-regulatory region binding"/>
    <property type="evidence" value="ECO:0007669"/>
    <property type="project" value="TreeGrafter"/>
</dbReference>
<keyword evidence="3" id="KW-0804">Transcription</keyword>
<dbReference type="PROSITE" id="PS01081">
    <property type="entry name" value="HTH_TETR_1"/>
    <property type="match status" value="1"/>
</dbReference>
<sequence>MTPREKDFHAVTNRKEQILDAAASLFANNGYYKTTTGMVAAEVGVTQPYVFHFFKTKEGLYLAVLERAQKRLMHAFSTVEAPPEFLHHQMGNAFNELMATHRDETLLCMQSYTTPEPNVREIVKQRFAEVHQVIAERFDRAGIPNPSQQASTFIACGMVITMSEILQLPVLADLGQLGLTEK</sequence>
<feature type="DNA-binding region" description="H-T-H motif" evidence="4">
    <location>
        <begin position="35"/>
        <end position="54"/>
    </location>
</feature>
<protein>
    <submittedName>
        <fullName evidence="6">Transcriptional regulator, TetR family</fullName>
    </submittedName>
</protein>
<dbReference type="PROSITE" id="PS50977">
    <property type="entry name" value="HTH_TETR_2"/>
    <property type="match status" value="1"/>
</dbReference>
<dbReference type="InterPro" id="IPR023772">
    <property type="entry name" value="DNA-bd_HTH_TetR-type_CS"/>
</dbReference>
<proteinExistence type="predicted"/>
<evidence type="ECO:0000313" key="6">
    <source>
        <dbReference type="EMBL" id="SFE85588.1"/>
    </source>
</evidence>
<dbReference type="STRING" id="1045775.SAMN05216378_4344"/>
<dbReference type="InterPro" id="IPR050109">
    <property type="entry name" value="HTH-type_TetR-like_transc_reg"/>
</dbReference>
<dbReference type="Gene3D" id="1.10.357.10">
    <property type="entry name" value="Tetracycline Repressor, domain 2"/>
    <property type="match status" value="1"/>
</dbReference>
<evidence type="ECO:0000256" key="2">
    <source>
        <dbReference type="ARBA" id="ARBA00023125"/>
    </source>
</evidence>
<dbReference type="SUPFAM" id="SSF46689">
    <property type="entry name" value="Homeodomain-like"/>
    <property type="match status" value="1"/>
</dbReference>
<dbReference type="InterPro" id="IPR001647">
    <property type="entry name" value="HTH_TetR"/>
</dbReference>
<dbReference type="InterPro" id="IPR009057">
    <property type="entry name" value="Homeodomain-like_sf"/>
</dbReference>
<evidence type="ECO:0000259" key="5">
    <source>
        <dbReference type="PROSITE" id="PS50977"/>
    </source>
</evidence>
<dbReference type="AlphaFoldDB" id="A0A1I2DYW4"/>
<gene>
    <name evidence="6" type="ORF">SAMN05216378_4344</name>
</gene>
<evidence type="ECO:0000256" key="4">
    <source>
        <dbReference type="PROSITE-ProRule" id="PRU00335"/>
    </source>
</evidence>
<keyword evidence="2 4" id="KW-0238">DNA-binding</keyword>
<name>A0A1I2DYW4_9BACL</name>
<accession>A0A1I2DYW4</accession>
<feature type="domain" description="HTH tetR-type" evidence="5">
    <location>
        <begin position="12"/>
        <end position="72"/>
    </location>
</feature>
<dbReference type="Proteomes" id="UP000198855">
    <property type="component" value="Unassembled WGS sequence"/>
</dbReference>